<dbReference type="GO" id="GO:0005886">
    <property type="term" value="C:plasma membrane"/>
    <property type="evidence" value="ECO:0007669"/>
    <property type="project" value="TreeGrafter"/>
</dbReference>
<protein>
    <submittedName>
        <fullName evidence="3">AsmA protein</fullName>
    </submittedName>
</protein>
<dbReference type="InterPro" id="IPR007844">
    <property type="entry name" value="AsmA"/>
</dbReference>
<evidence type="ECO:0000313" key="4">
    <source>
        <dbReference type="Proteomes" id="UP000031671"/>
    </source>
</evidence>
<gene>
    <name evidence="3" type="ORF">JCM19231_4116</name>
</gene>
<organism evidence="3 4">
    <name type="scientific">Vibrio ishigakensis</name>
    <dbReference type="NCBI Taxonomy" id="1481914"/>
    <lineage>
        <taxon>Bacteria</taxon>
        <taxon>Pseudomonadati</taxon>
        <taxon>Pseudomonadota</taxon>
        <taxon>Gammaproteobacteria</taxon>
        <taxon>Vibrionales</taxon>
        <taxon>Vibrionaceae</taxon>
        <taxon>Vibrio</taxon>
    </lineage>
</organism>
<name>A0A0B8NVA7_9VIBR</name>
<keyword evidence="4" id="KW-1185">Reference proteome</keyword>
<evidence type="ECO:0000313" key="3">
    <source>
        <dbReference type="EMBL" id="GAM57851.1"/>
    </source>
</evidence>
<dbReference type="EMBL" id="BBRZ01000066">
    <property type="protein sequence ID" value="GAM57851.1"/>
    <property type="molecule type" value="Genomic_DNA"/>
</dbReference>
<feature type="coiled-coil region" evidence="1">
    <location>
        <begin position="124"/>
        <end position="151"/>
    </location>
</feature>
<sequence>MTFTDGAVNGINVAQIIRTNYAKFKGDEVPAEPEVKKTDFSSMSANVKLNKGVANISSVKAQSPLLRVDASGQANYVQETMNILAKTSIVGSLEGQGGKSIDDLKDLTLPLRAEGSWAQPKFSLDLAALQKQELERNKKKLEEKAKKEAERGIKKLLGDKASDEDAKNVTDSLLKKFF</sequence>
<evidence type="ECO:0000259" key="2">
    <source>
        <dbReference type="Pfam" id="PF05170"/>
    </source>
</evidence>
<accession>A0A0B8NVA7</accession>
<comment type="caution">
    <text evidence="3">The sequence shown here is derived from an EMBL/GenBank/DDBJ whole genome shotgun (WGS) entry which is preliminary data.</text>
</comment>
<dbReference type="AlphaFoldDB" id="A0A0B8NVA7"/>
<keyword evidence="1" id="KW-0175">Coiled coil</keyword>
<feature type="domain" description="AsmA" evidence="2">
    <location>
        <begin position="1"/>
        <end position="57"/>
    </location>
</feature>
<dbReference type="PANTHER" id="PTHR30441:SF4">
    <property type="entry name" value="PROTEIN ASMA"/>
    <property type="match status" value="1"/>
</dbReference>
<dbReference type="InterPro" id="IPR052894">
    <property type="entry name" value="AsmA-related"/>
</dbReference>
<proteinExistence type="predicted"/>
<dbReference type="GO" id="GO:0090313">
    <property type="term" value="P:regulation of protein targeting to membrane"/>
    <property type="evidence" value="ECO:0007669"/>
    <property type="project" value="TreeGrafter"/>
</dbReference>
<dbReference type="Proteomes" id="UP000031671">
    <property type="component" value="Unassembled WGS sequence"/>
</dbReference>
<dbReference type="PANTHER" id="PTHR30441">
    <property type="entry name" value="DUF748 DOMAIN-CONTAINING PROTEIN"/>
    <property type="match status" value="1"/>
</dbReference>
<evidence type="ECO:0000256" key="1">
    <source>
        <dbReference type="SAM" id="Coils"/>
    </source>
</evidence>
<dbReference type="Pfam" id="PF05170">
    <property type="entry name" value="AsmA"/>
    <property type="match status" value="1"/>
</dbReference>
<reference evidence="3 4" key="2">
    <citation type="submission" date="2015-01" db="EMBL/GenBank/DDBJ databases">
        <authorList>
            <consortium name="NBRP consortium"/>
            <person name="Sawabe T."/>
            <person name="Meirelles P."/>
            <person name="Feng G."/>
            <person name="Sayaka M."/>
            <person name="Hattori M."/>
            <person name="Ohkuma M."/>
        </authorList>
    </citation>
    <scope>NUCLEOTIDE SEQUENCE [LARGE SCALE GENOMIC DNA]</scope>
    <source>
        <strain evidence="4">JCM 19231</strain>
    </source>
</reference>
<reference evidence="3 4" key="1">
    <citation type="submission" date="2015-01" db="EMBL/GenBank/DDBJ databases">
        <title>Vibrio sp. C1 JCM 19231 whole genome shotgun sequence.</title>
        <authorList>
            <person name="Sawabe T."/>
            <person name="Meirelles P."/>
            <person name="Feng G."/>
            <person name="Sayaka M."/>
            <person name="Hattori M."/>
            <person name="Ohkuma M."/>
        </authorList>
    </citation>
    <scope>NUCLEOTIDE SEQUENCE [LARGE SCALE GENOMIC DNA]</scope>
    <source>
        <strain evidence="4">JCM 19231</strain>
    </source>
</reference>